<dbReference type="OrthoDB" id="5984119at2759"/>
<dbReference type="Gene3D" id="1.20.5.170">
    <property type="match status" value="1"/>
</dbReference>
<dbReference type="Proteomes" id="UP000616769">
    <property type="component" value="Unassembled WGS sequence"/>
</dbReference>
<dbReference type="Pfam" id="PF07716">
    <property type="entry name" value="bZIP_2"/>
    <property type="match status" value="1"/>
</dbReference>
<evidence type="ECO:0000313" key="12">
    <source>
        <dbReference type="EnsemblMetazoa" id="KAF7493895.1"/>
    </source>
</evidence>
<dbReference type="AlphaFoldDB" id="A0A132ALF4"/>
<feature type="compositionally biased region" description="Basic and acidic residues" evidence="8">
    <location>
        <begin position="70"/>
        <end position="84"/>
    </location>
</feature>
<dbReference type="GO" id="GO:0003700">
    <property type="term" value="F:DNA-binding transcription factor activity"/>
    <property type="evidence" value="ECO:0007669"/>
    <property type="project" value="InterPro"/>
</dbReference>
<dbReference type="VEuPathDB" id="VectorBase:SSCA003070"/>
<dbReference type="EMBL" id="JXLN01017130">
    <property type="protein sequence ID" value="KPM11415.1"/>
    <property type="molecule type" value="Genomic_DNA"/>
</dbReference>
<evidence type="ECO:0000256" key="7">
    <source>
        <dbReference type="ARBA" id="ARBA00023242"/>
    </source>
</evidence>
<sequence length="146" mass="16708">MESNQKILNDDRINQSNSCVNTRCESVNNPDIAKNAFILINADSSGEKKSNNGRIRNRRSKSSNNLSVKSKIDMKTKLERSRQSARECRARKKLRYQYLEELVNKRECANLILKKEIEQLQDLAALIVSDSSITPDDIRKRLKAIG</sequence>
<name>A0A132ALF4_SARSC</name>
<dbReference type="PANTHER" id="PTHR21051:SF4">
    <property type="entry name" value="CAMP-RESPONSIVE ELEMENT-BINDING PROTEIN-LIKE 2"/>
    <property type="match status" value="1"/>
</dbReference>
<evidence type="ECO:0000256" key="6">
    <source>
        <dbReference type="ARBA" id="ARBA00023163"/>
    </source>
</evidence>
<dbReference type="PANTHER" id="PTHR21051">
    <property type="entry name" value="CAMP-RESPONSIVE ELEMENT-BINDING PROTEIN-LIKE 2"/>
    <property type="match status" value="1"/>
</dbReference>
<evidence type="ECO:0000313" key="14">
    <source>
        <dbReference type="Proteomes" id="UP000616769"/>
    </source>
</evidence>
<reference evidence="11 14" key="1">
    <citation type="journal article" date="2015" name="Parasit. Vectors">
        <title>Draft genome of the scabies mite.</title>
        <authorList>
            <person name="Rider S.D.Jr."/>
            <person name="Morgan M.S."/>
            <person name="Arlian L.G."/>
        </authorList>
    </citation>
    <scope>NUCLEOTIDE SEQUENCE [LARGE SCALE GENOMIC DNA]</scope>
    <source>
        <strain evidence="11">Arlian Lab</strain>
    </source>
</reference>
<evidence type="ECO:0000256" key="4">
    <source>
        <dbReference type="ARBA" id="ARBA00023125"/>
    </source>
</evidence>
<evidence type="ECO:0000313" key="13">
    <source>
        <dbReference type="Proteomes" id="UP000070412"/>
    </source>
</evidence>
<keyword evidence="13" id="KW-1185">Reference proteome</keyword>
<dbReference type="EMBL" id="WVUK01000054">
    <property type="protein sequence ID" value="KAF7493895.1"/>
    <property type="molecule type" value="Genomic_DNA"/>
</dbReference>
<dbReference type="GO" id="GO:0003677">
    <property type="term" value="F:DNA binding"/>
    <property type="evidence" value="ECO:0007669"/>
    <property type="project" value="UniProtKB-KW"/>
</dbReference>
<dbReference type="InterPro" id="IPR039250">
    <property type="entry name" value="CREBL2/REPTOR-BP"/>
</dbReference>
<feature type="region of interest" description="Disordered" evidence="8">
    <location>
        <begin position="45"/>
        <end position="84"/>
    </location>
</feature>
<evidence type="ECO:0000259" key="9">
    <source>
        <dbReference type="Pfam" id="PF07716"/>
    </source>
</evidence>
<reference evidence="12" key="4">
    <citation type="submission" date="2022-06" db="UniProtKB">
        <authorList>
            <consortium name="EnsemblMetazoa"/>
        </authorList>
    </citation>
    <scope>IDENTIFICATION</scope>
</reference>
<organism evidence="11 14">
    <name type="scientific">Sarcoptes scabiei</name>
    <name type="common">Itch mite</name>
    <name type="synonym">Acarus scabiei</name>
    <dbReference type="NCBI Taxonomy" id="52283"/>
    <lineage>
        <taxon>Eukaryota</taxon>
        <taxon>Metazoa</taxon>
        <taxon>Ecdysozoa</taxon>
        <taxon>Arthropoda</taxon>
        <taxon>Chelicerata</taxon>
        <taxon>Arachnida</taxon>
        <taxon>Acari</taxon>
        <taxon>Acariformes</taxon>
        <taxon>Sarcoptiformes</taxon>
        <taxon>Astigmata</taxon>
        <taxon>Psoroptidia</taxon>
        <taxon>Sarcoptoidea</taxon>
        <taxon>Sarcoptidae</taxon>
        <taxon>Sarcoptinae</taxon>
        <taxon>Sarcoptes</taxon>
    </lineage>
</organism>
<evidence type="ECO:0000256" key="1">
    <source>
        <dbReference type="ARBA" id="ARBA00004123"/>
    </source>
</evidence>
<comment type="similarity">
    <text evidence="2">Belongs to the bZIP family. ATF subfamily.</text>
</comment>
<gene>
    <name evidence="11" type="ORF">QR98_0099850</name>
    <name evidence="10" type="ORF">SSS_4529</name>
</gene>
<dbReference type="InterPro" id="IPR046347">
    <property type="entry name" value="bZIP_sf"/>
</dbReference>
<evidence type="ECO:0000256" key="5">
    <source>
        <dbReference type="ARBA" id="ARBA00023159"/>
    </source>
</evidence>
<dbReference type="SUPFAM" id="SSF57959">
    <property type="entry name" value="Leucine zipper domain"/>
    <property type="match status" value="1"/>
</dbReference>
<dbReference type="EnsemblMetazoa" id="SSS_4529s_mrna">
    <property type="protein sequence ID" value="KAF7493895.1"/>
    <property type="gene ID" value="SSS_4529"/>
</dbReference>
<comment type="subcellular location">
    <subcellularLocation>
        <location evidence="1">Nucleus</location>
    </subcellularLocation>
</comment>
<protein>
    <submittedName>
        <fullName evidence="10">cAMP-responsive element-binding protein-like 2</fullName>
    </submittedName>
</protein>
<evidence type="ECO:0000313" key="11">
    <source>
        <dbReference type="EMBL" id="KPM11415.1"/>
    </source>
</evidence>
<dbReference type="CDD" id="cd14709">
    <property type="entry name" value="bZIP_CREBL2"/>
    <property type="match status" value="1"/>
</dbReference>
<evidence type="ECO:0000256" key="2">
    <source>
        <dbReference type="ARBA" id="ARBA00009050"/>
    </source>
</evidence>
<evidence type="ECO:0000256" key="3">
    <source>
        <dbReference type="ARBA" id="ARBA00023015"/>
    </source>
</evidence>
<dbReference type="Proteomes" id="UP000070412">
    <property type="component" value="Unassembled WGS sequence"/>
</dbReference>
<keyword evidence="3" id="KW-0805">Transcription regulation</keyword>
<feature type="domain" description="BZIP" evidence="9">
    <location>
        <begin position="77"/>
        <end position="121"/>
    </location>
</feature>
<accession>A0A132ALF4</accession>
<keyword evidence="5" id="KW-0010">Activator</keyword>
<proteinExistence type="inferred from homology"/>
<dbReference type="GO" id="GO:0005634">
    <property type="term" value="C:nucleus"/>
    <property type="evidence" value="ECO:0007669"/>
    <property type="project" value="UniProtKB-SubCell"/>
</dbReference>
<reference evidence="13" key="2">
    <citation type="journal article" date="2020" name="PLoS Negl. Trop. Dis.">
        <title>High-quality nuclear genome for Sarcoptes scabiei-A critical resource for a neglected parasite.</title>
        <authorList>
            <person name="Korhonen P.K."/>
            <person name="Gasser R.B."/>
            <person name="Ma G."/>
            <person name="Wang T."/>
            <person name="Stroehlein A.J."/>
            <person name="Young N.D."/>
            <person name="Ang C.S."/>
            <person name="Fernando D.D."/>
            <person name="Lu H.C."/>
            <person name="Taylor S."/>
            <person name="Reynolds S.L."/>
            <person name="Mofiz E."/>
            <person name="Najaraj S.H."/>
            <person name="Gowda H."/>
            <person name="Madugundu A."/>
            <person name="Renuse S."/>
            <person name="Holt D."/>
            <person name="Pandey A."/>
            <person name="Papenfuss A.T."/>
            <person name="Fischer K."/>
        </authorList>
    </citation>
    <scope>NUCLEOTIDE SEQUENCE [LARGE SCALE GENOMIC DNA]</scope>
</reference>
<reference evidence="10" key="3">
    <citation type="submission" date="2020-01" db="EMBL/GenBank/DDBJ databases">
        <authorList>
            <person name="Korhonen P.K.K."/>
            <person name="Guangxu M.G."/>
            <person name="Wang T.W."/>
            <person name="Stroehlein A.J.S."/>
            <person name="Young N.D."/>
            <person name="Ang C.-S.A."/>
            <person name="Fernando D.W.F."/>
            <person name="Lu H.L."/>
            <person name="Taylor S.T."/>
            <person name="Ehtesham M.E.M."/>
            <person name="Najaraj S.H.N."/>
            <person name="Harsha G.H.G."/>
            <person name="Madugundu A.M."/>
            <person name="Renuse S.R."/>
            <person name="Holt D.H."/>
            <person name="Pandey A.P."/>
            <person name="Papenfuss A.P."/>
            <person name="Gasser R.B.G."/>
            <person name="Fischer K.F."/>
        </authorList>
    </citation>
    <scope>NUCLEOTIDE SEQUENCE</scope>
    <source>
        <strain evidence="10">SSS_KF_BRIS2020</strain>
    </source>
</reference>
<keyword evidence="7" id="KW-0539">Nucleus</keyword>
<dbReference type="InterPro" id="IPR004827">
    <property type="entry name" value="bZIP"/>
</dbReference>
<keyword evidence="6" id="KW-0804">Transcription</keyword>
<evidence type="ECO:0000256" key="8">
    <source>
        <dbReference type="SAM" id="MobiDB-lite"/>
    </source>
</evidence>
<evidence type="ECO:0000313" key="10">
    <source>
        <dbReference type="EMBL" id="KAF7493895.1"/>
    </source>
</evidence>
<keyword evidence="4" id="KW-0238">DNA-binding</keyword>